<comment type="caution">
    <text evidence="2">The sequence shown here is derived from an EMBL/GenBank/DDBJ whole genome shotgun (WGS) entry which is preliminary data.</text>
</comment>
<dbReference type="Proteomes" id="UP000703674">
    <property type="component" value="Unassembled WGS sequence"/>
</dbReference>
<evidence type="ECO:0000313" key="2">
    <source>
        <dbReference type="EMBL" id="NJW53936.1"/>
    </source>
</evidence>
<evidence type="ECO:0000256" key="1">
    <source>
        <dbReference type="SAM" id="SignalP"/>
    </source>
</evidence>
<dbReference type="EMBL" id="JAAVJR010000009">
    <property type="protein sequence ID" value="NJW53936.1"/>
    <property type="molecule type" value="Genomic_DNA"/>
</dbReference>
<organism evidence="2 3">
    <name type="scientific">Salinimicrobium oceani</name>
    <dbReference type="NCBI Taxonomy" id="2722702"/>
    <lineage>
        <taxon>Bacteria</taxon>
        <taxon>Pseudomonadati</taxon>
        <taxon>Bacteroidota</taxon>
        <taxon>Flavobacteriia</taxon>
        <taxon>Flavobacteriales</taxon>
        <taxon>Flavobacteriaceae</taxon>
        <taxon>Salinimicrobium</taxon>
    </lineage>
</organism>
<sequence>MPGKFGWFKILFLPLILLATSCVKDVDLDQVEEIIIPPEAAIDLVYFTLKSEDFTGAGKNALRAADVTRLDFLDDDYIQNNLVRADFNFRFTNTFHREFVAVIRFLSEGNAVQHELLIPIPAGTDASAAIVDYTEIINEDQIGKVRRSIKLSIEITTHNGPFVDGELSLESRGFYYFNF</sequence>
<keyword evidence="1" id="KW-0732">Signal</keyword>
<gene>
    <name evidence="2" type="ORF">HC175_13520</name>
</gene>
<feature type="signal peptide" evidence="1">
    <location>
        <begin position="1"/>
        <end position="24"/>
    </location>
</feature>
<dbReference type="PROSITE" id="PS51257">
    <property type="entry name" value="PROKAR_LIPOPROTEIN"/>
    <property type="match status" value="1"/>
</dbReference>
<name>A0ABX1D5U9_9FLAO</name>
<proteinExistence type="predicted"/>
<keyword evidence="3" id="KW-1185">Reference proteome</keyword>
<protein>
    <submittedName>
        <fullName evidence="2">Uncharacterized protein</fullName>
    </submittedName>
</protein>
<reference evidence="2 3" key="1">
    <citation type="submission" date="2020-03" db="EMBL/GenBank/DDBJ databases">
        <title>Salinimicrobium sp. nov, isolated from SCS.</title>
        <authorList>
            <person name="Cao W.R."/>
        </authorList>
    </citation>
    <scope>NUCLEOTIDE SEQUENCE [LARGE SCALE GENOMIC DNA]</scope>
    <source>
        <strain evidence="3">J15B91</strain>
    </source>
</reference>
<accession>A0ABX1D5U9</accession>
<feature type="chain" id="PRO_5045971524" evidence="1">
    <location>
        <begin position="25"/>
        <end position="179"/>
    </location>
</feature>
<evidence type="ECO:0000313" key="3">
    <source>
        <dbReference type="Proteomes" id="UP000703674"/>
    </source>
</evidence>